<proteinExistence type="predicted"/>
<organism evidence="1 2">
    <name type="scientific">Cylicostephanus goldi</name>
    <name type="common">Nematode worm</name>
    <dbReference type="NCBI Taxonomy" id="71465"/>
    <lineage>
        <taxon>Eukaryota</taxon>
        <taxon>Metazoa</taxon>
        <taxon>Ecdysozoa</taxon>
        <taxon>Nematoda</taxon>
        <taxon>Chromadorea</taxon>
        <taxon>Rhabditida</taxon>
        <taxon>Rhabditina</taxon>
        <taxon>Rhabditomorpha</taxon>
        <taxon>Strongyloidea</taxon>
        <taxon>Strongylidae</taxon>
        <taxon>Cylicostephanus</taxon>
    </lineage>
</organism>
<evidence type="ECO:0000313" key="1">
    <source>
        <dbReference type="EMBL" id="VDK44891.1"/>
    </source>
</evidence>
<dbReference type="Proteomes" id="UP000271889">
    <property type="component" value="Unassembled WGS sequence"/>
</dbReference>
<evidence type="ECO:0008006" key="3">
    <source>
        <dbReference type="Google" id="ProtNLM"/>
    </source>
</evidence>
<reference evidence="1 2" key="1">
    <citation type="submission" date="2018-11" db="EMBL/GenBank/DDBJ databases">
        <authorList>
            <consortium name="Pathogen Informatics"/>
        </authorList>
    </citation>
    <scope>NUCLEOTIDE SEQUENCE [LARGE SCALE GENOMIC DNA]</scope>
</reference>
<name>A0A3P6RME6_CYLGO</name>
<sequence>MSAFVVPFDDALTTEDVKLYIQDRLKESYKQLNGGIEFIEKIPRSPYGHVLRDELASRIPRREKEKEVEVEMNSE</sequence>
<dbReference type="InterPro" id="IPR045851">
    <property type="entry name" value="AMP-bd_C_sf"/>
</dbReference>
<dbReference type="Gene3D" id="3.30.300.30">
    <property type="match status" value="1"/>
</dbReference>
<gene>
    <name evidence="1" type="ORF">CGOC_LOCUS413</name>
</gene>
<protein>
    <recommendedName>
        <fullName evidence="3">AMP-binding enzyme C-terminal domain-containing protein</fullName>
    </recommendedName>
</protein>
<dbReference type="AlphaFoldDB" id="A0A3P6RME6"/>
<dbReference type="OrthoDB" id="10253869at2759"/>
<keyword evidence="2" id="KW-1185">Reference proteome</keyword>
<accession>A0A3P6RME6</accession>
<evidence type="ECO:0000313" key="2">
    <source>
        <dbReference type="Proteomes" id="UP000271889"/>
    </source>
</evidence>
<dbReference type="EMBL" id="UYRV01000559">
    <property type="protein sequence ID" value="VDK44891.1"/>
    <property type="molecule type" value="Genomic_DNA"/>
</dbReference>